<dbReference type="PROSITE" id="PS00719">
    <property type="entry name" value="GLYCOSYL_HYDROL_F2_1"/>
    <property type="match status" value="1"/>
</dbReference>
<dbReference type="Gene3D" id="2.60.40.10">
    <property type="entry name" value="Immunoglobulins"/>
    <property type="match status" value="3"/>
</dbReference>
<dbReference type="Pfam" id="PF22633">
    <property type="entry name" value="F5_F8_type_C_2"/>
    <property type="match status" value="1"/>
</dbReference>
<dbReference type="InterPro" id="IPR006104">
    <property type="entry name" value="Glyco_hydro_2_N"/>
</dbReference>
<evidence type="ECO:0000256" key="5">
    <source>
        <dbReference type="SAM" id="SignalP"/>
    </source>
</evidence>
<dbReference type="Pfam" id="PF16355">
    <property type="entry name" value="DUF4982"/>
    <property type="match status" value="1"/>
</dbReference>
<evidence type="ECO:0000256" key="4">
    <source>
        <dbReference type="RuleBase" id="RU361154"/>
    </source>
</evidence>
<gene>
    <name evidence="7" type="ORF">DCO56_26180</name>
</gene>
<dbReference type="Pfam" id="PF02836">
    <property type="entry name" value="Glyco_hydro_2_C"/>
    <property type="match status" value="1"/>
</dbReference>
<comment type="caution">
    <text evidence="7">The sequence shown here is derived from an EMBL/GenBank/DDBJ whole genome shotgun (WGS) entry which is preliminary data.</text>
</comment>
<dbReference type="SUPFAM" id="SSF49303">
    <property type="entry name" value="beta-Galactosidase/glucuronidase domain"/>
    <property type="match status" value="1"/>
</dbReference>
<dbReference type="InterPro" id="IPR017853">
    <property type="entry name" value="GH"/>
</dbReference>
<dbReference type="SUPFAM" id="SSF49785">
    <property type="entry name" value="Galactose-binding domain-like"/>
    <property type="match status" value="2"/>
</dbReference>
<name>A0A363NM29_9SPHI</name>
<dbReference type="PANTHER" id="PTHR42732">
    <property type="entry name" value="BETA-GALACTOSIDASE"/>
    <property type="match status" value="1"/>
</dbReference>
<dbReference type="PRINTS" id="PR00132">
    <property type="entry name" value="GLHYDRLASE2"/>
</dbReference>
<dbReference type="GO" id="GO:0004553">
    <property type="term" value="F:hydrolase activity, hydrolyzing O-glycosyl compounds"/>
    <property type="evidence" value="ECO:0007669"/>
    <property type="project" value="InterPro"/>
</dbReference>
<dbReference type="GO" id="GO:0005975">
    <property type="term" value="P:carbohydrate metabolic process"/>
    <property type="evidence" value="ECO:0007669"/>
    <property type="project" value="InterPro"/>
</dbReference>
<keyword evidence="8" id="KW-1185">Reference proteome</keyword>
<dbReference type="InterPro" id="IPR000421">
    <property type="entry name" value="FA58C"/>
</dbReference>
<comment type="similarity">
    <text evidence="1 4">Belongs to the glycosyl hydrolase 2 family.</text>
</comment>
<reference evidence="7 8" key="1">
    <citation type="submission" date="2018-04" db="EMBL/GenBank/DDBJ databases">
        <title>Sphingobacterium sp. M46 Genome.</title>
        <authorList>
            <person name="Cheng J."/>
            <person name="Li Y."/>
        </authorList>
    </citation>
    <scope>NUCLEOTIDE SEQUENCE [LARGE SCALE GENOMIC DNA]</scope>
    <source>
        <strain evidence="7 8">M46</strain>
    </source>
</reference>
<protein>
    <submittedName>
        <fullName evidence="7">Beta-galactosidase</fullName>
    </submittedName>
</protein>
<proteinExistence type="inferred from homology"/>
<organism evidence="7 8">
    <name type="scientific">Sphingobacterium athyrii</name>
    <dbReference type="NCBI Taxonomy" id="2152717"/>
    <lineage>
        <taxon>Bacteria</taxon>
        <taxon>Pseudomonadati</taxon>
        <taxon>Bacteroidota</taxon>
        <taxon>Sphingobacteriia</taxon>
        <taxon>Sphingobacteriales</taxon>
        <taxon>Sphingobacteriaceae</taxon>
        <taxon>Sphingobacterium</taxon>
    </lineage>
</organism>
<dbReference type="SUPFAM" id="SSF51445">
    <property type="entry name" value="(Trans)glycosidases"/>
    <property type="match status" value="1"/>
</dbReference>
<evidence type="ECO:0000313" key="8">
    <source>
        <dbReference type="Proteomes" id="UP000250831"/>
    </source>
</evidence>
<dbReference type="EMBL" id="QCXX01000009">
    <property type="protein sequence ID" value="PUV21813.1"/>
    <property type="molecule type" value="Genomic_DNA"/>
</dbReference>
<feature type="chain" id="PRO_5017082131" evidence="5">
    <location>
        <begin position="23"/>
        <end position="981"/>
    </location>
</feature>
<keyword evidence="5" id="KW-0732">Signal</keyword>
<dbReference type="Gene3D" id="2.60.120.260">
    <property type="entry name" value="Galactose-binding domain-like"/>
    <property type="match status" value="2"/>
</dbReference>
<feature type="signal peptide" evidence="5">
    <location>
        <begin position="1"/>
        <end position="22"/>
    </location>
</feature>
<evidence type="ECO:0000256" key="3">
    <source>
        <dbReference type="ARBA" id="ARBA00023295"/>
    </source>
</evidence>
<dbReference type="InterPro" id="IPR051913">
    <property type="entry name" value="GH2_Domain-Containing"/>
</dbReference>
<dbReference type="InterPro" id="IPR032311">
    <property type="entry name" value="DUF4982"/>
</dbReference>
<accession>A0A363NM29</accession>
<dbReference type="OrthoDB" id="9801077at2"/>
<dbReference type="Pfam" id="PF00703">
    <property type="entry name" value="Glyco_hydro_2"/>
    <property type="match status" value="1"/>
</dbReference>
<evidence type="ECO:0000313" key="7">
    <source>
        <dbReference type="EMBL" id="PUV21813.1"/>
    </source>
</evidence>
<dbReference type="InterPro" id="IPR008979">
    <property type="entry name" value="Galactose-bd-like_sf"/>
</dbReference>
<dbReference type="Pfam" id="PF02837">
    <property type="entry name" value="Glyco_hydro_2_N"/>
    <property type="match status" value="1"/>
</dbReference>
<evidence type="ECO:0000259" key="6">
    <source>
        <dbReference type="PROSITE" id="PS50022"/>
    </source>
</evidence>
<dbReference type="Pfam" id="PF18565">
    <property type="entry name" value="Glyco_hydro2_C5"/>
    <property type="match status" value="1"/>
</dbReference>
<dbReference type="InterPro" id="IPR040605">
    <property type="entry name" value="Glyco_hydro2_dom5"/>
</dbReference>
<dbReference type="InterPro" id="IPR023230">
    <property type="entry name" value="Glyco_hydro_2_CS"/>
</dbReference>
<dbReference type="InterPro" id="IPR013783">
    <property type="entry name" value="Ig-like_fold"/>
</dbReference>
<evidence type="ECO:0000256" key="2">
    <source>
        <dbReference type="ARBA" id="ARBA00022801"/>
    </source>
</evidence>
<feature type="domain" description="F5/8 type C" evidence="6">
    <location>
        <begin position="831"/>
        <end position="976"/>
    </location>
</feature>
<keyword evidence="2 4" id="KW-0378">Hydrolase</keyword>
<dbReference type="PROSITE" id="PS50022">
    <property type="entry name" value="FA58C_3"/>
    <property type="match status" value="1"/>
</dbReference>
<evidence type="ECO:0000256" key="1">
    <source>
        <dbReference type="ARBA" id="ARBA00007401"/>
    </source>
</evidence>
<dbReference type="AlphaFoldDB" id="A0A363NM29"/>
<dbReference type="PANTHER" id="PTHR42732:SF1">
    <property type="entry name" value="BETA-MANNOSIDASE"/>
    <property type="match status" value="1"/>
</dbReference>
<dbReference type="RefSeq" id="WP_108636634.1">
    <property type="nucleotide sequence ID" value="NZ_QCXX01000009.1"/>
</dbReference>
<sequence length="981" mass="110724">MKKTKYILPALILWGICSPLFAMKKQSARTRLDMNTNWAFYRGDMDQAMEIDYDDSKWEAVSIPHVMRLEPKHNGGSVFQGTGWYRRYFRLSGGLQNKRTVLQFEGVQTNCTIFLNGKKIAEHAGGYLGFVVDITPYIQYDKDNVLAIRVSNKDDGSTPPGKPMQKLDFNYYGGIYREVKMIITDKTYISDPMETDIIAGGGILVSFPAVTKEKATVNCRTHIVNSNTHLISKLRLETILLDNTGKIVSETNSRTNISPGDSTFVQKLEVFNPQLWSPDHPFRYQLVSRIYDNDILIDEVNTWIGIRRFSFRSPTGKADGFYLNGDKLYLRGANRHQAFPYVGDAASNSMQYRDVMLLKKGGFNAVRAAHYPPSPAFLDACDSLGLLVIECQPGWQYFNEDDLFIERTYRDIRKMIRRDRNHPSIFLWETSLNESPTPASWMMKAVKIAHDELPGDQLFTVDDLNSRSQPFYDVFYKVVDPDGTDPFPKNPSLTREWGDAWFADPSKENGLRASRLYGDKGLINQSILRQNALNGEKEESLGGYWDHAGLDANPRISGYFLWSFNDYTRGYDPVTAFSGVVDLDRYPKFGYYQMKAMQDAKNPTYGPVVHIASHNARKDLDANIIVFSNCDTVRLFRNNKLVGEKNRENNSVTAPFIYKKGGSPYFRFELADYESGELKAEGILDGKVVCTHRVSTATSTHHLQIEFADQGIVPHAGGSDMIPIYIKICDEQGNLVSSPDRADAIPIKLVVSGKGRLIGGNNVRTGVSPQFTEGGIAYALIRTTPEAGQIVIEASSQGLQSATGMIESIPQNKDQVPDGKRYAWVNEYDNTLTENINADTLTHKRERLNFSTASIKTDGIPVDSLKVIIDRDLTSFWRADKLKLPITISIDLGEKYDLDTYRIYWGKDSDWYLYSLQSSTDGFNWSPVNSHLSSSGQDYNSKSIKQLGVRYMRLVIEGIQPENSIVAVREIEFSGKKSDLQ</sequence>
<dbReference type="Proteomes" id="UP000250831">
    <property type="component" value="Unassembled WGS sequence"/>
</dbReference>
<dbReference type="InterPro" id="IPR006102">
    <property type="entry name" value="Ig-like_GH2"/>
</dbReference>
<dbReference type="Gene3D" id="3.20.20.80">
    <property type="entry name" value="Glycosidases"/>
    <property type="match status" value="1"/>
</dbReference>
<dbReference type="InterPro" id="IPR036156">
    <property type="entry name" value="Beta-gal/glucu_dom_sf"/>
</dbReference>
<keyword evidence="3 4" id="KW-0326">Glycosidase</keyword>
<dbReference type="InterPro" id="IPR006103">
    <property type="entry name" value="Glyco_hydro_2_cat"/>
</dbReference>
<dbReference type="InterPro" id="IPR006101">
    <property type="entry name" value="Glyco_hydro_2"/>
</dbReference>